<evidence type="ECO:0000313" key="2">
    <source>
        <dbReference type="EMBL" id="CAE7316628.1"/>
    </source>
</evidence>
<evidence type="ECO:0000256" key="1">
    <source>
        <dbReference type="SAM" id="MobiDB-lite"/>
    </source>
</evidence>
<evidence type="ECO:0000313" key="3">
    <source>
        <dbReference type="Proteomes" id="UP000649617"/>
    </source>
</evidence>
<dbReference type="Proteomes" id="UP000649617">
    <property type="component" value="Unassembled WGS sequence"/>
</dbReference>
<gene>
    <name evidence="2" type="ORF">SPIL2461_LOCUS7275</name>
</gene>
<accession>A0A812NPB3</accession>
<sequence>SSTCPKEVAEKAFDTVETHDSESETEFEASAEVGLTGSAAASALPLGRHIMGSSSSSDPAPPEPRPREPREPKKKTVSQESWVVLKSATVKITEADGGAQFVEACVGDSEMVIQLLKSAYGQLKESIARNDPDDKKKISMDDLIDAVKQYDTKMKVIRKAMPAPSTDGQGDSSKPKAKAKGKSKK</sequence>
<dbReference type="EMBL" id="CAJNIZ010011214">
    <property type="protein sequence ID" value="CAE7316628.1"/>
    <property type="molecule type" value="Genomic_DNA"/>
</dbReference>
<feature type="compositionally biased region" description="Basic residues" evidence="1">
    <location>
        <begin position="175"/>
        <end position="185"/>
    </location>
</feature>
<organism evidence="2 3">
    <name type="scientific">Symbiodinium pilosum</name>
    <name type="common">Dinoflagellate</name>
    <dbReference type="NCBI Taxonomy" id="2952"/>
    <lineage>
        <taxon>Eukaryota</taxon>
        <taxon>Sar</taxon>
        <taxon>Alveolata</taxon>
        <taxon>Dinophyceae</taxon>
        <taxon>Suessiales</taxon>
        <taxon>Symbiodiniaceae</taxon>
        <taxon>Symbiodinium</taxon>
    </lineage>
</organism>
<dbReference type="OrthoDB" id="423298at2759"/>
<protein>
    <submittedName>
        <fullName evidence="2">Uncharacterized protein</fullName>
    </submittedName>
</protein>
<feature type="region of interest" description="Disordered" evidence="1">
    <location>
        <begin position="1"/>
        <end position="79"/>
    </location>
</feature>
<comment type="caution">
    <text evidence="2">The sequence shown here is derived from an EMBL/GenBank/DDBJ whole genome shotgun (WGS) entry which is preliminary data.</text>
</comment>
<name>A0A812NPB3_SYMPI</name>
<feature type="region of interest" description="Disordered" evidence="1">
    <location>
        <begin position="159"/>
        <end position="185"/>
    </location>
</feature>
<dbReference type="AlphaFoldDB" id="A0A812NPB3"/>
<keyword evidence="3" id="KW-1185">Reference proteome</keyword>
<feature type="non-terminal residue" evidence="2">
    <location>
        <position position="185"/>
    </location>
</feature>
<proteinExistence type="predicted"/>
<feature type="compositionally biased region" description="Basic and acidic residues" evidence="1">
    <location>
        <begin position="7"/>
        <end position="22"/>
    </location>
</feature>
<reference evidence="2" key="1">
    <citation type="submission" date="2021-02" db="EMBL/GenBank/DDBJ databases">
        <authorList>
            <person name="Dougan E. K."/>
            <person name="Rhodes N."/>
            <person name="Thang M."/>
            <person name="Chan C."/>
        </authorList>
    </citation>
    <scope>NUCLEOTIDE SEQUENCE</scope>
</reference>